<comment type="similarity">
    <text evidence="1">Belongs to the plant acyltransferase family.</text>
</comment>
<evidence type="ECO:0008006" key="6">
    <source>
        <dbReference type="Google" id="ProtNLM"/>
    </source>
</evidence>
<keyword evidence="5" id="KW-1185">Reference proteome</keyword>
<evidence type="ECO:0000256" key="2">
    <source>
        <dbReference type="ARBA" id="ARBA00022679"/>
    </source>
</evidence>
<proteinExistence type="inferred from homology"/>
<evidence type="ECO:0000313" key="4">
    <source>
        <dbReference type="EMBL" id="KAG6405320.1"/>
    </source>
</evidence>
<accession>A0A8X8X3X1</accession>
<keyword evidence="3" id="KW-0012">Acyltransferase</keyword>
<dbReference type="PANTHER" id="PTHR31623:SF17">
    <property type="entry name" value="F21J9.9"/>
    <property type="match status" value="1"/>
</dbReference>
<dbReference type="GO" id="GO:0016746">
    <property type="term" value="F:acyltransferase activity"/>
    <property type="evidence" value="ECO:0007669"/>
    <property type="project" value="UniProtKB-KW"/>
</dbReference>
<evidence type="ECO:0000256" key="1">
    <source>
        <dbReference type="ARBA" id="ARBA00009861"/>
    </source>
</evidence>
<dbReference type="Pfam" id="PF02458">
    <property type="entry name" value="Transferase"/>
    <property type="match status" value="1"/>
</dbReference>
<evidence type="ECO:0000256" key="3">
    <source>
        <dbReference type="ARBA" id="ARBA00023315"/>
    </source>
</evidence>
<comment type="caution">
    <text evidence="4">The sequence shown here is derived from an EMBL/GenBank/DDBJ whole genome shotgun (WGS) entry which is preliminary data.</text>
</comment>
<dbReference type="OrthoDB" id="1862401at2759"/>
<dbReference type="EMBL" id="PNBA02000012">
    <property type="protein sequence ID" value="KAG6405320.1"/>
    <property type="molecule type" value="Genomic_DNA"/>
</dbReference>
<keyword evidence="2" id="KW-0808">Transferase</keyword>
<dbReference type="AlphaFoldDB" id="A0A8X8X3X1"/>
<sequence length="409" mass="45323">METETKLISIETITPSYPTPKSLQKHQLSYLDQTMLPSFIHLVYFYSPNPKISNSEKSKQLKKSLSEALSIYYPLAGRLVGNLYVDCNDAGIPFSEAEADIDLSQVTTNQNHTYLKKFLPLTTDDLCLAIQATFFRCGGLAVGISFAHKIGDGLSFVLFVNTWSAVARDGSGGGVALPKFDTATYAPPLDVLNELQQPAAEGLKEEEVAGRILTFSATEIAALQERYAGSNGRRPTRVEALSAFIWSVYTEIKSEPGWVGLVYKMANLRSRAEPPLSEYQFGNVIVTLRVDVAAGNSGGELTWKLRDALKEIDGGYLGRLKKREVQMEELTAHTQDSQRAMERFFFSSWCRFPFYEADFGWGGPERVINGGSPVKNVAYFMDTKSGGGIEILLQLTKSNMDKLEARLML</sequence>
<reference evidence="4" key="2">
    <citation type="submission" date="2020-08" db="EMBL/GenBank/DDBJ databases">
        <title>Plant Genome Project.</title>
        <authorList>
            <person name="Zhang R.-G."/>
        </authorList>
    </citation>
    <scope>NUCLEOTIDE SEQUENCE</scope>
    <source>
        <strain evidence="4">Huo1</strain>
        <tissue evidence="4">Leaf</tissue>
    </source>
</reference>
<evidence type="ECO:0000313" key="5">
    <source>
        <dbReference type="Proteomes" id="UP000298416"/>
    </source>
</evidence>
<dbReference type="Proteomes" id="UP000298416">
    <property type="component" value="Unassembled WGS sequence"/>
</dbReference>
<protein>
    <recommendedName>
        <fullName evidence="6">Shikimate O-hydroxycinnamoyltransferase</fullName>
    </recommendedName>
</protein>
<dbReference type="PANTHER" id="PTHR31623">
    <property type="entry name" value="F21J9.9"/>
    <property type="match status" value="1"/>
</dbReference>
<gene>
    <name evidence="4" type="ORF">SASPL_132909</name>
</gene>
<organism evidence="4">
    <name type="scientific">Salvia splendens</name>
    <name type="common">Scarlet sage</name>
    <dbReference type="NCBI Taxonomy" id="180675"/>
    <lineage>
        <taxon>Eukaryota</taxon>
        <taxon>Viridiplantae</taxon>
        <taxon>Streptophyta</taxon>
        <taxon>Embryophyta</taxon>
        <taxon>Tracheophyta</taxon>
        <taxon>Spermatophyta</taxon>
        <taxon>Magnoliopsida</taxon>
        <taxon>eudicotyledons</taxon>
        <taxon>Gunneridae</taxon>
        <taxon>Pentapetalae</taxon>
        <taxon>asterids</taxon>
        <taxon>lamiids</taxon>
        <taxon>Lamiales</taxon>
        <taxon>Lamiaceae</taxon>
        <taxon>Nepetoideae</taxon>
        <taxon>Mentheae</taxon>
        <taxon>Salviinae</taxon>
        <taxon>Salvia</taxon>
        <taxon>Salvia subgen. Calosphace</taxon>
        <taxon>core Calosphace</taxon>
    </lineage>
</organism>
<name>A0A8X8X3X1_SALSN</name>
<reference evidence="4" key="1">
    <citation type="submission" date="2018-01" db="EMBL/GenBank/DDBJ databases">
        <authorList>
            <person name="Mao J.F."/>
        </authorList>
    </citation>
    <scope>NUCLEOTIDE SEQUENCE</scope>
    <source>
        <strain evidence="4">Huo1</strain>
        <tissue evidence="4">Leaf</tissue>
    </source>
</reference>